<name>A0A238WIB1_9FLAO</name>
<dbReference type="Proteomes" id="UP000198384">
    <property type="component" value="Unassembled WGS sequence"/>
</dbReference>
<sequence length="160" mass="19263">MKNTTKINFRIPEYLKEKIEHLSEQNNISTSKMARKMIEDYDENIMAEDEKDSQIWKHEIVQLVSWLYRKRLDPKACDDDYDDLIAAVYRVIDSKYLSLEIKHEFSKVEEELNTVLDLPSYDHYYFQFAIDTNPNKFNFKLLENFINEPIIGQTYEVYRS</sequence>
<proteinExistence type="predicted"/>
<dbReference type="GO" id="GO:0006355">
    <property type="term" value="P:regulation of DNA-templated transcription"/>
    <property type="evidence" value="ECO:0007669"/>
    <property type="project" value="InterPro"/>
</dbReference>
<keyword evidence="2" id="KW-1185">Reference proteome</keyword>
<dbReference type="RefSeq" id="WP_089380898.1">
    <property type="nucleotide sequence ID" value="NZ_FZNT01000003.1"/>
</dbReference>
<accession>A0A238WIB1</accession>
<reference evidence="1 2" key="1">
    <citation type="submission" date="2017-06" db="EMBL/GenBank/DDBJ databases">
        <authorList>
            <person name="Kim H.J."/>
            <person name="Triplett B.A."/>
        </authorList>
    </citation>
    <scope>NUCLEOTIDE SEQUENCE [LARGE SCALE GENOMIC DNA]</scope>
    <source>
        <strain evidence="1 2">DSM 29150</strain>
    </source>
</reference>
<dbReference type="AlphaFoldDB" id="A0A238WIB1"/>
<dbReference type="InterPro" id="IPR010985">
    <property type="entry name" value="Ribbon_hlx_hlx"/>
</dbReference>
<evidence type="ECO:0000313" key="2">
    <source>
        <dbReference type="Proteomes" id="UP000198384"/>
    </source>
</evidence>
<gene>
    <name evidence="1" type="ORF">SAMN06265371_103232</name>
</gene>
<evidence type="ECO:0000313" key="1">
    <source>
        <dbReference type="EMBL" id="SNR46063.1"/>
    </source>
</evidence>
<dbReference type="EMBL" id="FZNT01000003">
    <property type="protein sequence ID" value="SNR46063.1"/>
    <property type="molecule type" value="Genomic_DNA"/>
</dbReference>
<evidence type="ECO:0008006" key="3">
    <source>
        <dbReference type="Google" id="ProtNLM"/>
    </source>
</evidence>
<organism evidence="1 2">
    <name type="scientific">Lutibacter agarilyticus</name>
    <dbReference type="NCBI Taxonomy" id="1109740"/>
    <lineage>
        <taxon>Bacteria</taxon>
        <taxon>Pseudomonadati</taxon>
        <taxon>Bacteroidota</taxon>
        <taxon>Flavobacteriia</taxon>
        <taxon>Flavobacteriales</taxon>
        <taxon>Flavobacteriaceae</taxon>
        <taxon>Lutibacter</taxon>
    </lineage>
</organism>
<dbReference type="SUPFAM" id="SSF47598">
    <property type="entry name" value="Ribbon-helix-helix"/>
    <property type="match status" value="1"/>
</dbReference>
<protein>
    <recommendedName>
        <fullName evidence="3">Ribbon-helix-helix protein, copG family</fullName>
    </recommendedName>
</protein>